<dbReference type="FunFam" id="3.30.730.10:FF:000001">
    <property type="entry name" value="Ethylene-responsive transcription factor 2"/>
    <property type="match status" value="1"/>
</dbReference>
<dbReference type="GO" id="GO:0003677">
    <property type="term" value="F:DNA binding"/>
    <property type="evidence" value="ECO:0007669"/>
    <property type="project" value="UniProtKB-KW"/>
</dbReference>
<keyword evidence="3" id="KW-0238">DNA-binding</keyword>
<dbReference type="InterPro" id="IPR036955">
    <property type="entry name" value="AP2/ERF_dom_sf"/>
</dbReference>
<organism evidence="9 10">
    <name type="scientific">Turnera subulata</name>
    <dbReference type="NCBI Taxonomy" id="218843"/>
    <lineage>
        <taxon>Eukaryota</taxon>
        <taxon>Viridiplantae</taxon>
        <taxon>Streptophyta</taxon>
        <taxon>Embryophyta</taxon>
        <taxon>Tracheophyta</taxon>
        <taxon>Spermatophyta</taxon>
        <taxon>Magnoliopsida</taxon>
        <taxon>eudicotyledons</taxon>
        <taxon>Gunneridae</taxon>
        <taxon>Pentapetalae</taxon>
        <taxon>rosids</taxon>
        <taxon>fabids</taxon>
        <taxon>Malpighiales</taxon>
        <taxon>Passifloraceae</taxon>
        <taxon>Turnera</taxon>
    </lineage>
</organism>
<evidence type="ECO:0000256" key="6">
    <source>
        <dbReference type="ARBA" id="ARBA00024343"/>
    </source>
</evidence>
<proteinExistence type="inferred from homology"/>
<evidence type="ECO:0000313" key="9">
    <source>
        <dbReference type="EMBL" id="KAJ4829342.1"/>
    </source>
</evidence>
<dbReference type="Gene3D" id="3.30.730.10">
    <property type="entry name" value="AP2/ERF domain"/>
    <property type="match status" value="1"/>
</dbReference>
<gene>
    <name evidence="9" type="ORF">Tsubulata_023224</name>
</gene>
<evidence type="ECO:0000256" key="3">
    <source>
        <dbReference type="ARBA" id="ARBA00023125"/>
    </source>
</evidence>
<evidence type="ECO:0000256" key="2">
    <source>
        <dbReference type="ARBA" id="ARBA00023015"/>
    </source>
</evidence>
<dbReference type="SMART" id="SM00380">
    <property type="entry name" value="AP2"/>
    <property type="match status" value="1"/>
</dbReference>
<comment type="subcellular location">
    <subcellularLocation>
        <location evidence="1">Nucleus</location>
    </subcellularLocation>
</comment>
<dbReference type="InterPro" id="IPR044808">
    <property type="entry name" value="ERF_plant"/>
</dbReference>
<dbReference type="PANTHER" id="PTHR31190">
    <property type="entry name" value="DNA-BINDING DOMAIN"/>
    <property type="match status" value="1"/>
</dbReference>
<dbReference type="OrthoDB" id="552345at2759"/>
<evidence type="ECO:0000256" key="5">
    <source>
        <dbReference type="ARBA" id="ARBA00023242"/>
    </source>
</evidence>
<accession>A0A9Q0FFD4</accession>
<reference evidence="9" key="2">
    <citation type="journal article" date="2023" name="Plants (Basel)">
        <title>Annotation of the Turnera subulata (Passifloraceae) Draft Genome Reveals the S-Locus Evolved after the Divergence of Turneroideae from Passifloroideae in a Stepwise Manner.</title>
        <authorList>
            <person name="Henning P.M."/>
            <person name="Roalson E.H."/>
            <person name="Mir W."/>
            <person name="McCubbin A.G."/>
            <person name="Shore J.S."/>
        </authorList>
    </citation>
    <scope>NUCLEOTIDE SEQUENCE</scope>
    <source>
        <strain evidence="9">F60SS</strain>
    </source>
</reference>
<name>A0A9Q0FFD4_9ROSI</name>
<dbReference type="InterPro" id="IPR016177">
    <property type="entry name" value="DNA-bd_dom_sf"/>
</dbReference>
<dbReference type="SUPFAM" id="SSF54171">
    <property type="entry name" value="DNA-binding domain"/>
    <property type="match status" value="1"/>
</dbReference>
<dbReference type="GO" id="GO:0005634">
    <property type="term" value="C:nucleus"/>
    <property type="evidence" value="ECO:0007669"/>
    <property type="project" value="UniProtKB-SubCell"/>
</dbReference>
<dbReference type="Proteomes" id="UP001141552">
    <property type="component" value="Unassembled WGS sequence"/>
</dbReference>
<dbReference type="PANTHER" id="PTHR31190:SF407">
    <property type="entry name" value="ETHYLENE-RESPONSIVE TRANSCRIPTION FACTOR 13-LIKE"/>
    <property type="match status" value="1"/>
</dbReference>
<keyword evidence="4" id="KW-0804">Transcription</keyword>
<evidence type="ECO:0000313" key="10">
    <source>
        <dbReference type="Proteomes" id="UP001141552"/>
    </source>
</evidence>
<dbReference type="GO" id="GO:0003700">
    <property type="term" value="F:DNA-binding transcription factor activity"/>
    <property type="evidence" value="ECO:0007669"/>
    <property type="project" value="InterPro"/>
</dbReference>
<sequence>MYDHSDCSVLETIRQHLLEDDYFLEMDTANALDWWKSSNSSLNSHLLTKDWSDILSQVLENSSSCQSIACDALGEEIFEEERLEPEASSFLRLLSFQGSMSEVPSNEVEASISYEPQTTGRSLSYPPPPKGRNYKGVRKRPWGTFAAEIRDPKKNGLRKWLGTYDTAEAAALAYDKAAYKMRGAKAKLNFPHLLMVESQESSSTRMTRKRDSPEPSSPSSCSLESDDASPTSKRRI</sequence>
<dbReference type="GO" id="GO:0009873">
    <property type="term" value="P:ethylene-activated signaling pathway"/>
    <property type="evidence" value="ECO:0007669"/>
    <property type="project" value="InterPro"/>
</dbReference>
<dbReference type="AlphaFoldDB" id="A0A9Q0FFD4"/>
<dbReference type="InterPro" id="IPR001471">
    <property type="entry name" value="AP2/ERF_dom"/>
</dbReference>
<keyword evidence="10" id="KW-1185">Reference proteome</keyword>
<protein>
    <recommendedName>
        <fullName evidence="8">AP2/ERF domain-containing protein</fullName>
    </recommendedName>
</protein>
<reference evidence="9" key="1">
    <citation type="submission" date="2022-02" db="EMBL/GenBank/DDBJ databases">
        <authorList>
            <person name="Henning P.M."/>
            <person name="McCubbin A.G."/>
            <person name="Shore J.S."/>
        </authorList>
    </citation>
    <scope>NUCLEOTIDE SEQUENCE</scope>
    <source>
        <strain evidence="9">F60SS</strain>
        <tissue evidence="9">Leaves</tissue>
    </source>
</reference>
<feature type="domain" description="AP2/ERF" evidence="8">
    <location>
        <begin position="133"/>
        <end position="191"/>
    </location>
</feature>
<evidence type="ECO:0000256" key="7">
    <source>
        <dbReference type="SAM" id="MobiDB-lite"/>
    </source>
</evidence>
<dbReference type="PRINTS" id="PR00367">
    <property type="entry name" value="ETHRSPELEMNT"/>
</dbReference>
<dbReference type="Pfam" id="PF00847">
    <property type="entry name" value="AP2"/>
    <property type="match status" value="1"/>
</dbReference>
<evidence type="ECO:0000256" key="1">
    <source>
        <dbReference type="ARBA" id="ARBA00004123"/>
    </source>
</evidence>
<dbReference type="PROSITE" id="PS51032">
    <property type="entry name" value="AP2_ERF"/>
    <property type="match status" value="1"/>
</dbReference>
<comment type="similarity">
    <text evidence="6">Belongs to the AP2/ERF transcription factor family. ERF subfamily.</text>
</comment>
<keyword evidence="5" id="KW-0539">Nucleus</keyword>
<evidence type="ECO:0000259" key="8">
    <source>
        <dbReference type="PROSITE" id="PS51032"/>
    </source>
</evidence>
<feature type="region of interest" description="Disordered" evidence="7">
    <location>
        <begin position="195"/>
        <end position="236"/>
    </location>
</feature>
<keyword evidence="2" id="KW-0805">Transcription regulation</keyword>
<comment type="caution">
    <text evidence="9">The sequence shown here is derived from an EMBL/GenBank/DDBJ whole genome shotgun (WGS) entry which is preliminary data.</text>
</comment>
<dbReference type="EMBL" id="JAKUCV010005916">
    <property type="protein sequence ID" value="KAJ4829342.1"/>
    <property type="molecule type" value="Genomic_DNA"/>
</dbReference>
<dbReference type="CDD" id="cd00018">
    <property type="entry name" value="AP2"/>
    <property type="match status" value="1"/>
</dbReference>
<evidence type="ECO:0000256" key="4">
    <source>
        <dbReference type="ARBA" id="ARBA00023163"/>
    </source>
</evidence>
<feature type="region of interest" description="Disordered" evidence="7">
    <location>
        <begin position="108"/>
        <end position="137"/>
    </location>
</feature>